<keyword evidence="1" id="KW-0812">Transmembrane</keyword>
<accession>A0AAD9K6X4</accession>
<protein>
    <submittedName>
        <fullName evidence="2">Uncharacterized protein</fullName>
    </submittedName>
</protein>
<keyword evidence="1" id="KW-0472">Membrane</keyword>
<sequence>MYLDSTLSGCTVFGVHDDILVYSMYSIIVHFVCIYIYIYIYIYIFHESEV</sequence>
<dbReference type="AlphaFoldDB" id="A0AAD9K6X4"/>
<proteinExistence type="predicted"/>
<dbReference type="Proteomes" id="UP001209878">
    <property type="component" value="Unassembled WGS sequence"/>
</dbReference>
<reference evidence="2" key="1">
    <citation type="journal article" date="2023" name="Mol. Biol. Evol.">
        <title>Third-Generation Sequencing Reveals the Adaptive Role of the Epigenome in Three Deep-Sea Polychaetes.</title>
        <authorList>
            <person name="Perez M."/>
            <person name="Aroh O."/>
            <person name="Sun Y."/>
            <person name="Lan Y."/>
            <person name="Juniper S.K."/>
            <person name="Young C.R."/>
            <person name="Angers B."/>
            <person name="Qian P.Y."/>
        </authorList>
    </citation>
    <scope>NUCLEOTIDE SEQUENCE</scope>
    <source>
        <strain evidence="2">R07B-5</strain>
    </source>
</reference>
<comment type="caution">
    <text evidence="2">The sequence shown here is derived from an EMBL/GenBank/DDBJ whole genome shotgun (WGS) entry which is preliminary data.</text>
</comment>
<evidence type="ECO:0000313" key="3">
    <source>
        <dbReference type="Proteomes" id="UP001209878"/>
    </source>
</evidence>
<evidence type="ECO:0000256" key="1">
    <source>
        <dbReference type="SAM" id="Phobius"/>
    </source>
</evidence>
<keyword evidence="1" id="KW-1133">Transmembrane helix</keyword>
<evidence type="ECO:0000313" key="2">
    <source>
        <dbReference type="EMBL" id="KAK2166006.1"/>
    </source>
</evidence>
<feature type="transmembrane region" description="Helical" evidence="1">
    <location>
        <begin position="20"/>
        <end position="44"/>
    </location>
</feature>
<organism evidence="2 3">
    <name type="scientific">Ridgeia piscesae</name>
    <name type="common">Tubeworm</name>
    <dbReference type="NCBI Taxonomy" id="27915"/>
    <lineage>
        <taxon>Eukaryota</taxon>
        <taxon>Metazoa</taxon>
        <taxon>Spiralia</taxon>
        <taxon>Lophotrochozoa</taxon>
        <taxon>Annelida</taxon>
        <taxon>Polychaeta</taxon>
        <taxon>Sedentaria</taxon>
        <taxon>Canalipalpata</taxon>
        <taxon>Sabellida</taxon>
        <taxon>Siboglinidae</taxon>
        <taxon>Ridgeia</taxon>
    </lineage>
</organism>
<gene>
    <name evidence="2" type="ORF">NP493_1340g00030</name>
</gene>
<name>A0AAD9K6X4_RIDPI</name>
<keyword evidence="3" id="KW-1185">Reference proteome</keyword>
<dbReference type="EMBL" id="JAODUO010001340">
    <property type="protein sequence ID" value="KAK2166006.1"/>
    <property type="molecule type" value="Genomic_DNA"/>
</dbReference>